<dbReference type="PANTHER" id="PTHR31004:SF2">
    <property type="entry name" value="TRANSMEMBRANE PROTEIN 79A"/>
    <property type="match status" value="1"/>
</dbReference>
<dbReference type="GO" id="GO:0005765">
    <property type="term" value="C:lysosomal membrane"/>
    <property type="evidence" value="ECO:0007669"/>
    <property type="project" value="TreeGrafter"/>
</dbReference>
<gene>
    <name evidence="3" type="ORF">R3I93_016668</name>
</gene>
<dbReference type="EMBL" id="JAYKXH010000017">
    <property type="protein sequence ID" value="KAK7139599.1"/>
    <property type="molecule type" value="Genomic_DNA"/>
</dbReference>
<feature type="region of interest" description="Disordered" evidence="1">
    <location>
        <begin position="1"/>
        <end position="91"/>
    </location>
</feature>
<dbReference type="Proteomes" id="UP001364617">
    <property type="component" value="Unassembled WGS sequence"/>
</dbReference>
<feature type="compositionally biased region" description="Basic and acidic residues" evidence="1">
    <location>
        <begin position="23"/>
        <end position="47"/>
    </location>
</feature>
<sequence length="430" mass="48659">MTERQIFSPESSDEIKPLFPDPSRPDGSDSRTESAGEPEQPHAWRETEENDADDEEEDENDEDEDDEDADDEEEEDDEEEDDEDDRLVQAFTPNVMILQSTRREHTQIPMEEIPMEEIPMEKIPVKKIPMEKIPVEEIPVKKIPKEEIPVEKIPVKKIPKEEIPVEKIPVEEIPVKKIPMEKIPVEEIPVKKIPKEEIPVEKIPVEEQSFSSNAPQHFQPAWIRRADKPEDSSCVEVVRVCVCVTAAALIFPLLTWAGYKLLPFDAPPLDSAPLRLLYTLRCAFFASVPIVLGVLVQGVSRLRFGTMKPLFDGTWENRKVAVHGRFVRDSLHLHLLFFLQLAVMATYAQQDLLKLVPLLTIVFVLGRLIYWVCVAFGSCVRALGLALSFLPLLPLLAANLYFIGSVGGPEAVFDVAPPTTAPPPKLRWWG</sequence>
<dbReference type="PANTHER" id="PTHR31004">
    <property type="entry name" value="TRANSMEMBRANE PROTEIN 79"/>
    <property type="match status" value="1"/>
</dbReference>
<feature type="transmembrane region" description="Helical" evidence="2">
    <location>
        <begin position="278"/>
        <end position="299"/>
    </location>
</feature>
<feature type="transmembrane region" description="Helical" evidence="2">
    <location>
        <begin position="383"/>
        <end position="403"/>
    </location>
</feature>
<dbReference type="GO" id="GO:0032588">
    <property type="term" value="C:trans-Golgi network membrane"/>
    <property type="evidence" value="ECO:0007669"/>
    <property type="project" value="TreeGrafter"/>
</dbReference>
<evidence type="ECO:0000313" key="4">
    <source>
        <dbReference type="Proteomes" id="UP001364617"/>
    </source>
</evidence>
<dbReference type="AlphaFoldDB" id="A0AAN9CN00"/>
<keyword evidence="2" id="KW-1133">Transmembrane helix</keyword>
<keyword evidence="2" id="KW-0812">Transmembrane</keyword>
<comment type="caution">
    <text evidence="3">The sequence shown here is derived from an EMBL/GenBank/DDBJ whole genome shotgun (WGS) entry which is preliminary data.</text>
</comment>
<reference evidence="3 4" key="1">
    <citation type="submission" date="2024-02" db="EMBL/GenBank/DDBJ databases">
        <title>Chromosome-level genome assembly of the Eurasian Minnow (Phoxinus phoxinus).</title>
        <authorList>
            <person name="Oriowo T.O."/>
            <person name="Martin S."/>
            <person name="Stange M."/>
            <person name="Chrysostomakis Y."/>
            <person name="Brown T."/>
            <person name="Winkler S."/>
            <person name="Kukowka S."/>
            <person name="Myers E.W."/>
            <person name="Bohne A."/>
        </authorList>
    </citation>
    <scope>NUCLEOTIDE SEQUENCE [LARGE SCALE GENOMIC DNA]</scope>
    <source>
        <strain evidence="3">ZFMK-TIS-60720</strain>
        <tissue evidence="3">Whole Organism</tissue>
    </source>
</reference>
<accession>A0AAN9CN00</accession>
<name>A0AAN9CN00_9TELE</name>
<evidence type="ECO:0000313" key="3">
    <source>
        <dbReference type="EMBL" id="KAK7139599.1"/>
    </source>
</evidence>
<feature type="compositionally biased region" description="Acidic residues" evidence="1">
    <location>
        <begin position="48"/>
        <end position="85"/>
    </location>
</feature>
<evidence type="ECO:0008006" key="5">
    <source>
        <dbReference type="Google" id="ProtNLM"/>
    </source>
</evidence>
<dbReference type="GO" id="GO:0045055">
    <property type="term" value="P:regulated exocytosis"/>
    <property type="evidence" value="ECO:0007669"/>
    <property type="project" value="TreeGrafter"/>
</dbReference>
<feature type="transmembrane region" description="Helical" evidence="2">
    <location>
        <begin position="355"/>
        <end position="376"/>
    </location>
</feature>
<evidence type="ECO:0000256" key="1">
    <source>
        <dbReference type="SAM" id="MobiDB-lite"/>
    </source>
</evidence>
<organism evidence="3 4">
    <name type="scientific">Phoxinus phoxinus</name>
    <name type="common">Eurasian minnow</name>
    <dbReference type="NCBI Taxonomy" id="58324"/>
    <lineage>
        <taxon>Eukaryota</taxon>
        <taxon>Metazoa</taxon>
        <taxon>Chordata</taxon>
        <taxon>Craniata</taxon>
        <taxon>Vertebrata</taxon>
        <taxon>Euteleostomi</taxon>
        <taxon>Actinopterygii</taxon>
        <taxon>Neopterygii</taxon>
        <taxon>Teleostei</taxon>
        <taxon>Ostariophysi</taxon>
        <taxon>Cypriniformes</taxon>
        <taxon>Leuciscidae</taxon>
        <taxon>Phoxininae</taxon>
        <taxon>Phoxinus</taxon>
    </lineage>
</organism>
<feature type="transmembrane region" description="Helical" evidence="2">
    <location>
        <begin position="237"/>
        <end position="258"/>
    </location>
</feature>
<evidence type="ECO:0000256" key="2">
    <source>
        <dbReference type="SAM" id="Phobius"/>
    </source>
</evidence>
<protein>
    <recommendedName>
        <fullName evidence="5">Transmembrane protein 79</fullName>
    </recommendedName>
</protein>
<feature type="transmembrane region" description="Helical" evidence="2">
    <location>
        <begin position="331"/>
        <end position="349"/>
    </location>
</feature>
<keyword evidence="4" id="KW-1185">Reference proteome</keyword>
<proteinExistence type="predicted"/>
<keyword evidence="2" id="KW-0472">Membrane</keyword>